<proteinExistence type="predicted"/>
<comment type="caution">
    <text evidence="5">The sequence shown here is derived from an EMBL/GenBank/DDBJ whole genome shotgun (WGS) entry which is preliminary data.</text>
</comment>
<keyword evidence="2" id="KW-1133">Transmembrane helix</keyword>
<evidence type="ECO:0000313" key="6">
    <source>
        <dbReference type="Proteomes" id="UP000187412"/>
    </source>
</evidence>
<dbReference type="Proteomes" id="UP000187412">
    <property type="component" value="Unassembled WGS sequence"/>
</dbReference>
<evidence type="ECO:0000259" key="4">
    <source>
        <dbReference type="Pfam" id="PF07987"/>
    </source>
</evidence>
<evidence type="ECO:0000256" key="2">
    <source>
        <dbReference type="SAM" id="Phobius"/>
    </source>
</evidence>
<dbReference type="CDD" id="cd08545">
    <property type="entry name" value="YcnI_like"/>
    <property type="match status" value="1"/>
</dbReference>
<feature type="signal peptide" evidence="3">
    <location>
        <begin position="1"/>
        <end position="28"/>
    </location>
</feature>
<dbReference type="InterPro" id="IPR038507">
    <property type="entry name" value="YcnI-like_sf"/>
</dbReference>
<keyword evidence="3" id="KW-0732">Signal</keyword>
<dbReference type="RefSeq" id="WP_076112163.1">
    <property type="nucleotide sequence ID" value="NZ_MPTB01000023.1"/>
</dbReference>
<feature type="chain" id="PRO_5045067965" description="YncI copper-binding domain-containing protein" evidence="3">
    <location>
        <begin position="29"/>
        <end position="216"/>
    </location>
</feature>
<protein>
    <recommendedName>
        <fullName evidence="4">YncI copper-binding domain-containing protein</fullName>
    </recommendedName>
</protein>
<keyword evidence="2" id="KW-0812">Transmembrane</keyword>
<dbReference type="InterPro" id="IPR012533">
    <property type="entry name" value="YcnI-copper_dom"/>
</dbReference>
<dbReference type="Gene3D" id="2.60.40.2230">
    <property type="entry name" value="Uncharacterised protein YcnI-like PF07987, DUF1775"/>
    <property type="match status" value="1"/>
</dbReference>
<feature type="compositionally biased region" description="Polar residues" evidence="1">
    <location>
        <begin position="142"/>
        <end position="169"/>
    </location>
</feature>
<keyword evidence="6" id="KW-1185">Reference proteome</keyword>
<name>A0ABX3H9A7_PAEBO</name>
<feature type="transmembrane region" description="Helical" evidence="2">
    <location>
        <begin position="191"/>
        <end position="211"/>
    </location>
</feature>
<sequence length="216" mass="23026">MNKMLRKLMTLAAPSVAALMLFAAVASAHVTVAPAESSTGAWETYTLKVPSEKDIATVQVDLRIPEGAEFKQYEATPGWNVTIEGNKVSWTATGEGIQAGQFQRFYFTAKNPDAAGDIAWNAYQHYADGSLVQWSGEEGSESPHSVTSIVQTSGNGDSHSHGSADTGDSMSMDEHKAIVEDLDKSSGTSPLVYIALGISLLSFLLAAVSLLRGRKE</sequence>
<feature type="region of interest" description="Disordered" evidence="1">
    <location>
        <begin position="134"/>
        <end position="170"/>
    </location>
</feature>
<evidence type="ECO:0000256" key="1">
    <source>
        <dbReference type="SAM" id="MobiDB-lite"/>
    </source>
</evidence>
<dbReference type="EMBL" id="MPTB01000023">
    <property type="protein sequence ID" value="OMD45935.1"/>
    <property type="molecule type" value="Genomic_DNA"/>
</dbReference>
<keyword evidence="2" id="KW-0472">Membrane</keyword>
<gene>
    <name evidence="5" type="ORF">BSK56_18395</name>
</gene>
<organism evidence="5 6">
    <name type="scientific">Paenibacillus borealis</name>
    <dbReference type="NCBI Taxonomy" id="160799"/>
    <lineage>
        <taxon>Bacteria</taxon>
        <taxon>Bacillati</taxon>
        <taxon>Bacillota</taxon>
        <taxon>Bacilli</taxon>
        <taxon>Bacillales</taxon>
        <taxon>Paenibacillaceae</taxon>
        <taxon>Paenibacillus</taxon>
    </lineage>
</organism>
<feature type="domain" description="YncI copper-binding" evidence="4">
    <location>
        <begin position="86"/>
        <end position="140"/>
    </location>
</feature>
<evidence type="ECO:0000313" key="5">
    <source>
        <dbReference type="EMBL" id="OMD45935.1"/>
    </source>
</evidence>
<reference evidence="5 6" key="1">
    <citation type="submission" date="2016-10" db="EMBL/GenBank/DDBJ databases">
        <title>Paenibacillus species isolates.</title>
        <authorList>
            <person name="Beno S.M."/>
        </authorList>
    </citation>
    <scope>NUCLEOTIDE SEQUENCE [LARGE SCALE GENOMIC DNA]</scope>
    <source>
        <strain evidence="5 6">FSL H7-0744</strain>
    </source>
</reference>
<dbReference type="Pfam" id="PF07987">
    <property type="entry name" value="DUF1775"/>
    <property type="match status" value="1"/>
</dbReference>
<accession>A0ABX3H9A7</accession>
<evidence type="ECO:0000256" key="3">
    <source>
        <dbReference type="SAM" id="SignalP"/>
    </source>
</evidence>